<dbReference type="SUPFAM" id="SSF48403">
    <property type="entry name" value="Ankyrin repeat"/>
    <property type="match status" value="1"/>
</dbReference>
<reference evidence="3" key="1">
    <citation type="submission" date="2022-10" db="EMBL/GenBank/DDBJ databases">
        <title>Determination and structural analysis of whole genome sequence of Sarocladium strictum F4-1.</title>
        <authorList>
            <person name="Hu L."/>
            <person name="Jiang Y."/>
        </authorList>
    </citation>
    <scope>NUCLEOTIDE SEQUENCE</scope>
    <source>
        <strain evidence="3">F4-1</strain>
    </source>
</reference>
<dbReference type="Pfam" id="PF00023">
    <property type="entry name" value="Ank"/>
    <property type="match status" value="2"/>
</dbReference>
<keyword evidence="4" id="KW-1185">Reference proteome</keyword>
<feature type="region of interest" description="Disordered" evidence="2">
    <location>
        <begin position="224"/>
        <end position="258"/>
    </location>
</feature>
<keyword evidence="1" id="KW-0040">ANK repeat</keyword>
<evidence type="ECO:0008006" key="5">
    <source>
        <dbReference type="Google" id="ProtNLM"/>
    </source>
</evidence>
<feature type="region of interest" description="Disordered" evidence="2">
    <location>
        <begin position="176"/>
        <end position="208"/>
    </location>
</feature>
<dbReference type="SMART" id="SM00248">
    <property type="entry name" value="ANK"/>
    <property type="match status" value="9"/>
</dbReference>
<dbReference type="PANTHER" id="PTHR24133:SF40">
    <property type="entry name" value="ANKYRIN REPEAT DOMAIN 44"/>
    <property type="match status" value="1"/>
</dbReference>
<feature type="region of interest" description="Disordered" evidence="2">
    <location>
        <begin position="712"/>
        <end position="735"/>
    </location>
</feature>
<dbReference type="Proteomes" id="UP001175261">
    <property type="component" value="Unassembled WGS sequence"/>
</dbReference>
<dbReference type="AlphaFoldDB" id="A0AA39GAC1"/>
<accession>A0AA39GAC1</accession>
<gene>
    <name evidence="3" type="ORF">NLU13_8939</name>
</gene>
<feature type="repeat" description="ANK" evidence="1">
    <location>
        <begin position="308"/>
        <end position="340"/>
    </location>
</feature>
<feature type="repeat" description="ANK" evidence="1">
    <location>
        <begin position="342"/>
        <end position="374"/>
    </location>
</feature>
<organism evidence="3 4">
    <name type="scientific">Sarocladium strictum</name>
    <name type="common">Black bundle disease fungus</name>
    <name type="synonym">Acremonium strictum</name>
    <dbReference type="NCBI Taxonomy" id="5046"/>
    <lineage>
        <taxon>Eukaryota</taxon>
        <taxon>Fungi</taxon>
        <taxon>Dikarya</taxon>
        <taxon>Ascomycota</taxon>
        <taxon>Pezizomycotina</taxon>
        <taxon>Sordariomycetes</taxon>
        <taxon>Hypocreomycetidae</taxon>
        <taxon>Hypocreales</taxon>
        <taxon>Sarocladiaceae</taxon>
        <taxon>Sarocladium</taxon>
    </lineage>
</organism>
<dbReference type="PROSITE" id="PS50088">
    <property type="entry name" value="ANK_REPEAT"/>
    <property type="match status" value="4"/>
</dbReference>
<feature type="compositionally biased region" description="Low complexity" evidence="2">
    <location>
        <begin position="230"/>
        <end position="245"/>
    </location>
</feature>
<evidence type="ECO:0000256" key="2">
    <source>
        <dbReference type="SAM" id="MobiDB-lite"/>
    </source>
</evidence>
<evidence type="ECO:0000313" key="4">
    <source>
        <dbReference type="Proteomes" id="UP001175261"/>
    </source>
</evidence>
<evidence type="ECO:0000313" key="3">
    <source>
        <dbReference type="EMBL" id="KAK0383023.1"/>
    </source>
</evidence>
<dbReference type="PROSITE" id="PS50297">
    <property type="entry name" value="ANK_REP_REGION"/>
    <property type="match status" value="2"/>
</dbReference>
<dbReference type="InterPro" id="IPR036770">
    <property type="entry name" value="Ankyrin_rpt-contain_sf"/>
</dbReference>
<proteinExistence type="predicted"/>
<dbReference type="PANTHER" id="PTHR24133">
    <property type="entry name" value="ANKYRIN DOMAIN-CONTAINING"/>
    <property type="match status" value="1"/>
</dbReference>
<feature type="repeat" description="ANK" evidence="1">
    <location>
        <begin position="441"/>
        <end position="473"/>
    </location>
</feature>
<dbReference type="InterPro" id="IPR052391">
    <property type="entry name" value="E3_Ligase-Neurotoxin"/>
</dbReference>
<name>A0AA39GAC1_SARSR</name>
<comment type="caution">
    <text evidence="3">The sequence shown here is derived from an EMBL/GenBank/DDBJ whole genome shotgun (WGS) entry which is preliminary data.</text>
</comment>
<feature type="repeat" description="ANK" evidence="1">
    <location>
        <begin position="540"/>
        <end position="572"/>
    </location>
</feature>
<protein>
    <recommendedName>
        <fullName evidence="5">Ankyrin repeat protein</fullName>
    </recommendedName>
</protein>
<dbReference type="Pfam" id="PF12796">
    <property type="entry name" value="Ank_2"/>
    <property type="match status" value="1"/>
</dbReference>
<evidence type="ECO:0000256" key="1">
    <source>
        <dbReference type="PROSITE-ProRule" id="PRU00023"/>
    </source>
</evidence>
<dbReference type="InterPro" id="IPR002110">
    <property type="entry name" value="Ankyrin_rpt"/>
</dbReference>
<dbReference type="Gene3D" id="1.25.40.20">
    <property type="entry name" value="Ankyrin repeat-containing domain"/>
    <property type="match status" value="2"/>
</dbReference>
<sequence>MASSPDTLAALESRAASASTQCGRLLVDLQQLAFQIDRSLDDLRGQLKVLAELATDGFMELNRMCRLIAKANAASVSVDSRQRIHDVIHGSEDFLSHSAALFREALARSEATVADEAGNIVRAAEVWRVMIQVLDSSSTLLEFRDQEEARQLLNATAQDLVSFKDLLSRQAVAEPLPNASPEQPNDAESHDAPPSYHTQAEAAAGTAASSLDIKSRIPGLQAPAVGPLLSEQSPSVTPPSETTPVGDQDVDEDDNRRGPMGFFRSLFANVKTVEPLLPALCSAAAAGQAAQVRALLQQGANVNGRNEKGNTPLISAVRAGQMEMVKLLVDNGADLQTEDTTQGISPLFHAANAGRLDMVSLFIDLGADPGACNSNGSAYFNQTVEQAPLDVLQELLKYGASAESQSLSCKPVIAGVVEKGDVPRAKVLLDWGARVSSTTPWGDSLLFVAVKRKDMAMVRFLLDRGASPNSQSASSQCVLSGAVSEDLHDIASLLLERRAKVDGRNAADTPCLITAIQKDLIHMTHLLLKYKADPNTQDGMGRSAVQLAVQQNKLAHLHALLKHGANADVYSLRDNPILTVAVTSNLPPRDLPEYIRLLAEHGAAVHKTSSSGSPKPGDKKTPFALIVATGQVESVQALLDAGAVANLPPGQAMDDDSILEIAARTGKVQIVRAILDAGVGTTQKALMYAYRAAKENMVLALEDQIRREASQLSQARDLPAGPAIPIRETPPPYTA</sequence>
<dbReference type="EMBL" id="JAPDFR010000009">
    <property type="protein sequence ID" value="KAK0383023.1"/>
    <property type="molecule type" value="Genomic_DNA"/>
</dbReference>